<proteinExistence type="inferred from homology"/>
<organism evidence="5 6">
    <name type="scientific">Niastella caeni</name>
    <dbReference type="NCBI Taxonomy" id="2569763"/>
    <lineage>
        <taxon>Bacteria</taxon>
        <taxon>Pseudomonadati</taxon>
        <taxon>Bacteroidota</taxon>
        <taxon>Chitinophagia</taxon>
        <taxon>Chitinophagales</taxon>
        <taxon>Chitinophagaceae</taxon>
        <taxon>Niastella</taxon>
    </lineage>
</organism>
<evidence type="ECO:0000313" key="5">
    <source>
        <dbReference type="EMBL" id="THU40742.1"/>
    </source>
</evidence>
<evidence type="ECO:0000256" key="4">
    <source>
        <dbReference type="ARBA" id="ARBA00023163"/>
    </source>
</evidence>
<dbReference type="Proteomes" id="UP000306918">
    <property type="component" value="Unassembled WGS sequence"/>
</dbReference>
<keyword evidence="4" id="KW-0804">Transcription</keyword>
<accession>A0A4S8I3H7</accession>
<gene>
    <name evidence="5" type="ORF">FAM09_01105</name>
</gene>
<dbReference type="GO" id="GO:0003677">
    <property type="term" value="F:DNA binding"/>
    <property type="evidence" value="ECO:0007669"/>
    <property type="project" value="UniProtKB-KW"/>
</dbReference>
<keyword evidence="3" id="KW-0238">DNA-binding</keyword>
<dbReference type="SUPFAM" id="SSF46785">
    <property type="entry name" value="Winged helix' DNA-binding domain"/>
    <property type="match status" value="1"/>
</dbReference>
<dbReference type="PIRSF" id="PIRSF019455">
    <property type="entry name" value="CopR_AtkY"/>
    <property type="match status" value="1"/>
</dbReference>
<evidence type="ECO:0000256" key="2">
    <source>
        <dbReference type="ARBA" id="ARBA00023015"/>
    </source>
</evidence>
<comment type="caution">
    <text evidence="5">The sequence shown here is derived from an EMBL/GenBank/DDBJ whole genome shotgun (WGS) entry which is preliminary data.</text>
</comment>
<dbReference type="Gene3D" id="1.10.4040.10">
    <property type="entry name" value="Penicillinase repressor domain"/>
    <property type="match status" value="1"/>
</dbReference>
<dbReference type="Gene3D" id="1.10.10.10">
    <property type="entry name" value="Winged helix-like DNA-binding domain superfamily/Winged helix DNA-binding domain"/>
    <property type="match status" value="1"/>
</dbReference>
<dbReference type="RefSeq" id="WP_136575234.1">
    <property type="nucleotide sequence ID" value="NZ_STFF01000001.1"/>
</dbReference>
<protein>
    <submittedName>
        <fullName evidence="5">BlaI/MecI/CopY family transcriptional regulator</fullName>
    </submittedName>
</protein>
<dbReference type="Pfam" id="PF03965">
    <property type="entry name" value="Penicillinase_R"/>
    <property type="match status" value="1"/>
</dbReference>
<dbReference type="AlphaFoldDB" id="A0A4S8I3H7"/>
<dbReference type="GO" id="GO:0045892">
    <property type="term" value="P:negative regulation of DNA-templated transcription"/>
    <property type="evidence" value="ECO:0007669"/>
    <property type="project" value="InterPro"/>
</dbReference>
<dbReference type="InterPro" id="IPR005650">
    <property type="entry name" value="BlaI_family"/>
</dbReference>
<dbReference type="OrthoDB" id="1098508at2"/>
<keyword evidence="2" id="KW-0805">Transcription regulation</keyword>
<keyword evidence="6" id="KW-1185">Reference proteome</keyword>
<dbReference type="EMBL" id="STFF01000001">
    <property type="protein sequence ID" value="THU40742.1"/>
    <property type="molecule type" value="Genomic_DNA"/>
</dbReference>
<name>A0A4S8I3H7_9BACT</name>
<comment type="similarity">
    <text evidence="1">Belongs to the BlaI transcriptional regulatory family.</text>
</comment>
<evidence type="ECO:0000256" key="1">
    <source>
        <dbReference type="ARBA" id="ARBA00011046"/>
    </source>
</evidence>
<evidence type="ECO:0000313" key="6">
    <source>
        <dbReference type="Proteomes" id="UP000306918"/>
    </source>
</evidence>
<dbReference type="InterPro" id="IPR036388">
    <property type="entry name" value="WH-like_DNA-bd_sf"/>
</dbReference>
<dbReference type="InterPro" id="IPR036390">
    <property type="entry name" value="WH_DNA-bd_sf"/>
</dbReference>
<sequence>MEKLTAQEEQAMQVIWKTGEGNIKLFLENMDSPHQPPYTTLASTVKNLEKKGLLESRLVGNTYMYKPAITEEDYKKHFMNGVVKDYFDNSYKELVNFFVEQKKLSPGELKDIIEMIEKGGSKKK</sequence>
<evidence type="ECO:0000256" key="3">
    <source>
        <dbReference type="ARBA" id="ARBA00023125"/>
    </source>
</evidence>
<reference evidence="5 6" key="1">
    <citation type="submission" date="2019-04" db="EMBL/GenBank/DDBJ databases">
        <title>Niastella caeni sp. nov., isolated from activated sludge.</title>
        <authorList>
            <person name="Sheng M."/>
        </authorList>
    </citation>
    <scope>NUCLEOTIDE SEQUENCE [LARGE SCALE GENOMIC DNA]</scope>
    <source>
        <strain evidence="5 6">HX-2-15</strain>
    </source>
</reference>